<keyword evidence="6 10" id="KW-0812">Transmembrane</keyword>
<evidence type="ECO:0000256" key="3">
    <source>
        <dbReference type="ARBA" id="ARBA00008281"/>
    </source>
</evidence>
<protein>
    <recommendedName>
        <fullName evidence="10">Flagellar protein FliL</fullName>
    </recommendedName>
</protein>
<dbReference type="EMBL" id="CP020474">
    <property type="protein sequence ID" value="ARE83197.1"/>
    <property type="molecule type" value="Genomic_DNA"/>
</dbReference>
<evidence type="ECO:0000256" key="1">
    <source>
        <dbReference type="ARBA" id="ARBA00002254"/>
    </source>
</evidence>
<comment type="similarity">
    <text evidence="3 10">Belongs to the FliL family.</text>
</comment>
<keyword evidence="11" id="KW-0969">Cilium</keyword>
<evidence type="ECO:0000256" key="4">
    <source>
        <dbReference type="ARBA" id="ARBA00022475"/>
    </source>
</evidence>
<evidence type="ECO:0000256" key="8">
    <source>
        <dbReference type="ARBA" id="ARBA00022989"/>
    </source>
</evidence>
<proteinExistence type="inferred from homology"/>
<evidence type="ECO:0000256" key="10">
    <source>
        <dbReference type="RuleBase" id="RU364125"/>
    </source>
</evidence>
<dbReference type="GO" id="GO:0005886">
    <property type="term" value="C:plasma membrane"/>
    <property type="evidence" value="ECO:0007669"/>
    <property type="project" value="UniProtKB-SubCell"/>
</dbReference>
<dbReference type="KEGG" id="rmm:ROSMUCSMR3_01720"/>
<reference evidence="11 12" key="1">
    <citation type="submission" date="2017-03" db="EMBL/GenBank/DDBJ databases">
        <title>Genome Sequence of Roseovarius mucosus strain SMR3 Isolated from a culture of the Diatom Skeletonema marinoi.</title>
        <authorList>
            <person name="Topel M."/>
            <person name="Pinder M."/>
            <person name="Johansson O.N."/>
            <person name="Kourtchenko O."/>
            <person name="Godhe A."/>
            <person name="Clarke A.K."/>
        </authorList>
    </citation>
    <scope>NUCLEOTIDE SEQUENCE [LARGE SCALE GENOMIC DNA]</scope>
    <source>
        <strain evidence="11 12">SMR3</strain>
    </source>
</reference>
<keyword evidence="12" id="KW-1185">Reference proteome</keyword>
<evidence type="ECO:0000256" key="2">
    <source>
        <dbReference type="ARBA" id="ARBA00004162"/>
    </source>
</evidence>
<feature type="transmembrane region" description="Helical" evidence="10">
    <location>
        <begin position="20"/>
        <end position="39"/>
    </location>
</feature>
<keyword evidence="10" id="KW-0997">Cell inner membrane</keyword>
<evidence type="ECO:0000256" key="7">
    <source>
        <dbReference type="ARBA" id="ARBA00022779"/>
    </source>
</evidence>
<evidence type="ECO:0000313" key="11">
    <source>
        <dbReference type="EMBL" id="ARE83197.1"/>
    </source>
</evidence>
<dbReference type="Proteomes" id="UP000192273">
    <property type="component" value="Chromosome"/>
</dbReference>
<dbReference type="OrthoDB" id="7619358at2"/>
<dbReference type="GO" id="GO:0009425">
    <property type="term" value="C:bacterial-type flagellum basal body"/>
    <property type="evidence" value="ECO:0007669"/>
    <property type="project" value="InterPro"/>
</dbReference>
<sequence length="167" mass="17668">MPETGDTETAPKAKPSKRPLTIGIVLAFLGAAAGFYTMWSGLIPLGGGHGSIAQGPVAGATASDAPMGDLVFVPVVPVVVSVGQGAARSHLRFAAELEVKAAHKSDVENLMPRIVDVTNTYLRALKLADIEDAQALIRLRAQLLRRMQVVTGEGRINDLLIMEFVLN</sequence>
<keyword evidence="11" id="KW-0282">Flagellum</keyword>
<comment type="subcellular location">
    <subcellularLocation>
        <location evidence="10">Cell inner membrane</location>
    </subcellularLocation>
    <subcellularLocation>
        <location evidence="2">Cell membrane</location>
        <topology evidence="2">Single-pass membrane protein</topology>
    </subcellularLocation>
</comment>
<dbReference type="GO" id="GO:0006935">
    <property type="term" value="P:chemotaxis"/>
    <property type="evidence" value="ECO:0007669"/>
    <property type="project" value="UniProtKB-KW"/>
</dbReference>
<keyword evidence="5 10" id="KW-0145">Chemotaxis</keyword>
<organism evidence="11 12">
    <name type="scientific">Roseovarius mucosus</name>
    <dbReference type="NCBI Taxonomy" id="215743"/>
    <lineage>
        <taxon>Bacteria</taxon>
        <taxon>Pseudomonadati</taxon>
        <taxon>Pseudomonadota</taxon>
        <taxon>Alphaproteobacteria</taxon>
        <taxon>Rhodobacterales</taxon>
        <taxon>Roseobacteraceae</taxon>
        <taxon>Roseovarius</taxon>
    </lineage>
</organism>
<keyword evidence="7 10" id="KW-0283">Flagellar rotation</keyword>
<keyword evidence="8 10" id="KW-1133">Transmembrane helix</keyword>
<evidence type="ECO:0000313" key="12">
    <source>
        <dbReference type="Proteomes" id="UP000192273"/>
    </source>
</evidence>
<dbReference type="GO" id="GO:0071973">
    <property type="term" value="P:bacterial-type flagellum-dependent cell motility"/>
    <property type="evidence" value="ECO:0007669"/>
    <property type="project" value="InterPro"/>
</dbReference>
<name>A0A1V0RN51_9RHOB</name>
<comment type="function">
    <text evidence="1 10">Controls the rotational direction of flagella during chemotaxis.</text>
</comment>
<dbReference type="Pfam" id="PF03748">
    <property type="entry name" value="FliL"/>
    <property type="match status" value="1"/>
</dbReference>
<evidence type="ECO:0000256" key="6">
    <source>
        <dbReference type="ARBA" id="ARBA00022692"/>
    </source>
</evidence>
<dbReference type="RefSeq" id="WP_081507049.1">
    <property type="nucleotide sequence ID" value="NZ_CP020474.1"/>
</dbReference>
<dbReference type="InterPro" id="IPR005503">
    <property type="entry name" value="FliL"/>
</dbReference>
<gene>
    <name evidence="11" type="primary">fliL</name>
    <name evidence="11" type="ORF">ROSMUCSMR3_01720</name>
</gene>
<keyword evidence="9 10" id="KW-0472">Membrane</keyword>
<keyword evidence="11" id="KW-0966">Cell projection</keyword>
<keyword evidence="4" id="KW-1003">Cell membrane</keyword>
<dbReference type="AlphaFoldDB" id="A0A1V0RN51"/>
<evidence type="ECO:0000256" key="9">
    <source>
        <dbReference type="ARBA" id="ARBA00023136"/>
    </source>
</evidence>
<evidence type="ECO:0000256" key="5">
    <source>
        <dbReference type="ARBA" id="ARBA00022500"/>
    </source>
</evidence>
<accession>A0A1V0RN51</accession>